<feature type="domain" description="SAP" evidence="5">
    <location>
        <begin position="198"/>
        <end position="232"/>
    </location>
</feature>
<keyword evidence="2" id="KW-0233">DNA recombination</keyword>
<dbReference type="RefSeq" id="XP_013250270.1">
    <property type="nucleotide sequence ID" value="XM_013394816.1"/>
</dbReference>
<feature type="compositionally biased region" description="Basic and acidic residues" evidence="3">
    <location>
        <begin position="126"/>
        <end position="140"/>
    </location>
</feature>
<dbReference type="AlphaFoldDB" id="U6GHL8"/>
<evidence type="ECO:0000256" key="3">
    <source>
        <dbReference type="SAM" id="MobiDB-lite"/>
    </source>
</evidence>
<proteinExistence type="predicted"/>
<dbReference type="OMA" id="CGATINT"/>
<dbReference type="GO" id="GO:0003677">
    <property type="term" value="F:DNA binding"/>
    <property type="evidence" value="ECO:0007669"/>
    <property type="project" value="UniProtKB-KW"/>
</dbReference>
<dbReference type="SUPFAM" id="SSF56349">
    <property type="entry name" value="DNA breaking-rejoining enzymes"/>
    <property type="match status" value="1"/>
</dbReference>
<feature type="chain" id="PRO_5004669934" description="SAP domain-containing protein" evidence="4">
    <location>
        <begin position="22"/>
        <end position="577"/>
    </location>
</feature>
<sequence>MKCREALLLFSILFLYPTTNAAQLAVQCKGSKTAHPLLLNDICLSNIGANKQLKSRENGFGFIASPRALTIIPFSRKEAAQAATTAAATAAAATAAAAAATTTAAQPSNATPRTALRRKRISTRLQTEKKAERRTNKEDYNSLTSGVGIPSAASAATAAAASLAAADAVGAATDPSPAAGAAPAAAAAGAAADDEGALSDFPITRLRTACRKLQLSSKGKREELLQRLHAAAAAEKILSLVQEAETALDLQQTLQITKETAENDIPLKSNTKLNPNKCHKCSRRLSAKARFCSACGATINTVGQETLKEFVEKSFLPVREQEVGSNTMRVERGFWQSILQVIGDVPVANLSSAVWEKYLGVLKRRNCSPRTQVLHQVAYLAALKYAVHTRRLEGIHPFRKIRGCTKRTLVSVPLTAEEVYLLLAATPNTMHCALFAVGIGAGLRPSEILSMRWEDVNMEEMTATIRGSKTAASAAVIPLTNLAARELMRWWEEEGKPTSGLCFYAEGIRTASNRAKLEKKTPIRSFKKALLAAAQRAGIDELRCGEPRRIFPYILRLVELHSDKNVLYAHECSKSAV</sequence>
<dbReference type="InterPro" id="IPR011010">
    <property type="entry name" value="DNA_brk_join_enz"/>
</dbReference>
<dbReference type="Gene3D" id="1.10.150.130">
    <property type="match status" value="1"/>
</dbReference>
<keyword evidence="1" id="KW-0238">DNA-binding</keyword>
<dbReference type="InterPro" id="IPR003034">
    <property type="entry name" value="SAP_dom"/>
</dbReference>
<evidence type="ECO:0000256" key="1">
    <source>
        <dbReference type="ARBA" id="ARBA00023125"/>
    </source>
</evidence>
<dbReference type="OrthoDB" id="371585at2759"/>
<feature type="region of interest" description="Disordered" evidence="3">
    <location>
        <begin position="101"/>
        <end position="144"/>
    </location>
</feature>
<dbReference type="Pfam" id="PF00589">
    <property type="entry name" value="Phage_integrase"/>
    <property type="match status" value="1"/>
</dbReference>
<reference evidence="7" key="2">
    <citation type="submission" date="2013-10" db="EMBL/GenBank/DDBJ databases">
        <authorList>
            <person name="Aslett M."/>
        </authorList>
    </citation>
    <scope>NUCLEOTIDE SEQUENCE [LARGE SCALE GENOMIC DNA]</scope>
    <source>
        <strain evidence="7">Houghton</strain>
    </source>
</reference>
<evidence type="ECO:0000259" key="6">
    <source>
        <dbReference type="PROSITE" id="PS51898"/>
    </source>
</evidence>
<dbReference type="Gene3D" id="1.10.443.10">
    <property type="entry name" value="Intergrase catalytic core"/>
    <property type="match status" value="1"/>
</dbReference>
<accession>U6GHL8</accession>
<dbReference type="GO" id="GO:0006310">
    <property type="term" value="P:DNA recombination"/>
    <property type="evidence" value="ECO:0007669"/>
    <property type="project" value="UniProtKB-KW"/>
</dbReference>
<dbReference type="Proteomes" id="UP000018050">
    <property type="component" value="Unassembled WGS sequence"/>
</dbReference>
<feature type="domain" description="Tyr recombinase" evidence="6">
    <location>
        <begin position="409"/>
        <end position="577"/>
    </location>
</feature>
<evidence type="ECO:0000256" key="4">
    <source>
        <dbReference type="SAM" id="SignalP"/>
    </source>
</evidence>
<dbReference type="SMART" id="SM00513">
    <property type="entry name" value="SAP"/>
    <property type="match status" value="1"/>
</dbReference>
<feature type="signal peptide" evidence="4">
    <location>
        <begin position="1"/>
        <end position="21"/>
    </location>
</feature>
<evidence type="ECO:0000256" key="2">
    <source>
        <dbReference type="ARBA" id="ARBA00023172"/>
    </source>
</evidence>
<dbReference type="InterPro" id="IPR010998">
    <property type="entry name" value="Integrase_recombinase_N"/>
</dbReference>
<evidence type="ECO:0000313" key="7">
    <source>
        <dbReference type="EMBL" id="CDI79665.1"/>
    </source>
</evidence>
<evidence type="ECO:0000259" key="5">
    <source>
        <dbReference type="PROSITE" id="PS50800"/>
    </source>
</evidence>
<dbReference type="SUPFAM" id="SSF68906">
    <property type="entry name" value="SAP domain"/>
    <property type="match status" value="1"/>
</dbReference>
<dbReference type="InterPro" id="IPR002104">
    <property type="entry name" value="Integrase_catalytic"/>
</dbReference>
<dbReference type="InterPro" id="IPR050090">
    <property type="entry name" value="Tyrosine_recombinase_XerCD"/>
</dbReference>
<reference evidence="7" key="1">
    <citation type="submission" date="2013-10" db="EMBL/GenBank/DDBJ databases">
        <title>Genomic analysis of the causative agents of coccidiosis in chickens.</title>
        <authorList>
            <person name="Reid A.J."/>
            <person name="Blake D."/>
            <person name="Billington K."/>
            <person name="Browne H."/>
            <person name="Dunn M."/>
            <person name="Hung S."/>
            <person name="Kawahara F."/>
            <person name="Miranda-Saavedra D."/>
            <person name="Mourier T."/>
            <person name="Nagra H."/>
            <person name="Otto T.D."/>
            <person name="Rawlings N."/>
            <person name="Sanchez A."/>
            <person name="Sanders M."/>
            <person name="Subramaniam C."/>
            <person name="Tay Y."/>
            <person name="Dear P."/>
            <person name="Doerig C."/>
            <person name="Gruber A."/>
            <person name="Parkinson J."/>
            <person name="Shirley M."/>
            <person name="Wan K.L."/>
            <person name="Berriman M."/>
            <person name="Tomley F."/>
            <person name="Pain A."/>
        </authorList>
    </citation>
    <scope>NUCLEOTIDE SEQUENCE [LARGE SCALE GENOMIC DNA]</scope>
    <source>
        <strain evidence="7">Houghton</strain>
    </source>
</reference>
<protein>
    <recommendedName>
        <fullName evidence="9">SAP domain-containing protein</fullName>
    </recommendedName>
</protein>
<dbReference type="GO" id="GO:0015074">
    <property type="term" value="P:DNA integration"/>
    <property type="evidence" value="ECO:0007669"/>
    <property type="project" value="InterPro"/>
</dbReference>
<dbReference type="EMBL" id="HG671061">
    <property type="protein sequence ID" value="CDI79665.1"/>
    <property type="molecule type" value="Genomic_DNA"/>
</dbReference>
<name>U6GHL8_EIMAC</name>
<evidence type="ECO:0008006" key="9">
    <source>
        <dbReference type="Google" id="ProtNLM"/>
    </source>
</evidence>
<dbReference type="PANTHER" id="PTHR30349">
    <property type="entry name" value="PHAGE INTEGRASE-RELATED"/>
    <property type="match status" value="1"/>
</dbReference>
<dbReference type="GeneID" id="25272560"/>
<keyword evidence="4" id="KW-0732">Signal</keyword>
<dbReference type="VEuPathDB" id="ToxoDB:EAH_00044900"/>
<keyword evidence="8" id="KW-1185">Reference proteome</keyword>
<dbReference type="InterPro" id="IPR013762">
    <property type="entry name" value="Integrase-like_cat_sf"/>
</dbReference>
<dbReference type="InterPro" id="IPR036361">
    <property type="entry name" value="SAP_dom_sf"/>
</dbReference>
<gene>
    <name evidence="7" type="ORF">EAH_00044900</name>
</gene>
<organism evidence="7 8">
    <name type="scientific">Eimeria acervulina</name>
    <name type="common">Coccidian parasite</name>
    <dbReference type="NCBI Taxonomy" id="5801"/>
    <lineage>
        <taxon>Eukaryota</taxon>
        <taxon>Sar</taxon>
        <taxon>Alveolata</taxon>
        <taxon>Apicomplexa</taxon>
        <taxon>Conoidasida</taxon>
        <taxon>Coccidia</taxon>
        <taxon>Eucoccidiorida</taxon>
        <taxon>Eimeriorina</taxon>
        <taxon>Eimeriidae</taxon>
        <taxon>Eimeria</taxon>
    </lineage>
</organism>
<dbReference type="PANTHER" id="PTHR30349:SF41">
    <property type="entry name" value="INTEGRASE_RECOMBINASE PROTEIN MJ0367-RELATED"/>
    <property type="match status" value="1"/>
</dbReference>
<dbReference type="PROSITE" id="PS50800">
    <property type="entry name" value="SAP"/>
    <property type="match status" value="1"/>
</dbReference>
<evidence type="ECO:0000313" key="8">
    <source>
        <dbReference type="Proteomes" id="UP000018050"/>
    </source>
</evidence>
<dbReference type="PROSITE" id="PS51898">
    <property type="entry name" value="TYR_RECOMBINASE"/>
    <property type="match status" value="1"/>
</dbReference>